<dbReference type="InterPro" id="IPR050582">
    <property type="entry name" value="HAD-like_SerB"/>
</dbReference>
<dbReference type="EC" id="3.1.3.3" evidence="4"/>
<reference evidence="15" key="1">
    <citation type="submission" date="1999-08" db="EMBL/GenBank/DDBJ databases">
        <title>Sequence analysis of 42B11 fosmid clone of Zymomonas mobilis ZM4.</title>
        <authorList>
            <person name="Lee H.J."/>
            <person name="Kang H.S."/>
        </authorList>
    </citation>
    <scope>NUCLEOTIDE SEQUENCE</scope>
    <source>
        <strain evidence="15">ZM4</strain>
    </source>
</reference>
<dbReference type="SFLD" id="SFLDG01136">
    <property type="entry name" value="C1.6:_Phosphoserine_Phosphatas"/>
    <property type="match status" value="1"/>
</dbReference>
<evidence type="ECO:0000313" key="15">
    <source>
        <dbReference type="EMBL" id="AAD53906.1"/>
    </source>
</evidence>
<keyword evidence="8" id="KW-0378">Hydrolase</keyword>
<evidence type="ECO:0000256" key="14">
    <source>
        <dbReference type="PIRSR" id="PIRSR604469-1"/>
    </source>
</evidence>
<evidence type="ECO:0000256" key="6">
    <source>
        <dbReference type="ARBA" id="ARBA00022605"/>
    </source>
</evidence>
<evidence type="ECO:0000256" key="9">
    <source>
        <dbReference type="ARBA" id="ARBA00022842"/>
    </source>
</evidence>
<comment type="catalytic activity">
    <reaction evidence="13">
        <text>O-phospho-D-serine + H2O = D-serine + phosphate</text>
        <dbReference type="Rhea" id="RHEA:24873"/>
        <dbReference type="ChEBI" id="CHEBI:15377"/>
        <dbReference type="ChEBI" id="CHEBI:35247"/>
        <dbReference type="ChEBI" id="CHEBI:43474"/>
        <dbReference type="ChEBI" id="CHEBI:58680"/>
        <dbReference type="EC" id="3.1.3.3"/>
    </reaction>
</comment>
<evidence type="ECO:0000256" key="12">
    <source>
        <dbReference type="ARBA" id="ARBA00048138"/>
    </source>
</evidence>
<dbReference type="AlphaFoldDB" id="Q9RNY2"/>
<dbReference type="SUPFAM" id="SSF56784">
    <property type="entry name" value="HAD-like"/>
    <property type="match status" value="1"/>
</dbReference>
<dbReference type="EMBL" id="AF176314">
    <property type="protein sequence ID" value="AAD53906.1"/>
    <property type="molecule type" value="Genomic_DNA"/>
</dbReference>
<protein>
    <recommendedName>
        <fullName evidence="5">Phosphoserine phosphatase</fullName>
        <ecNumber evidence="4">3.1.3.3</ecNumber>
    </recommendedName>
    <alternativeName>
        <fullName evidence="11">O-phosphoserine phosphohydrolase</fullName>
    </alternativeName>
</protein>
<proteinExistence type="inferred from homology"/>
<dbReference type="NCBIfam" id="TIGR01488">
    <property type="entry name" value="HAD-SF-IB"/>
    <property type="match status" value="1"/>
</dbReference>
<dbReference type="PANTHER" id="PTHR43344:SF2">
    <property type="entry name" value="PHOSPHOSERINE PHOSPHATASE"/>
    <property type="match status" value="1"/>
</dbReference>
<keyword evidence="9" id="KW-0460">Magnesium</keyword>
<dbReference type="InterPro" id="IPR036412">
    <property type="entry name" value="HAD-like_sf"/>
</dbReference>
<keyword evidence="7" id="KW-0479">Metal-binding</keyword>
<dbReference type="PANTHER" id="PTHR43344">
    <property type="entry name" value="PHOSPHOSERINE PHOSPHATASE"/>
    <property type="match status" value="1"/>
</dbReference>
<dbReference type="SFLD" id="SFLDG01137">
    <property type="entry name" value="C1.6.1:_Phosphoserine_Phosphat"/>
    <property type="match status" value="1"/>
</dbReference>
<accession>Q9RNY2</accession>
<dbReference type="GO" id="GO:0005737">
    <property type="term" value="C:cytoplasm"/>
    <property type="evidence" value="ECO:0007669"/>
    <property type="project" value="TreeGrafter"/>
</dbReference>
<organism evidence="15">
    <name type="scientific">Zymomonas mobilis</name>
    <dbReference type="NCBI Taxonomy" id="542"/>
    <lineage>
        <taxon>Bacteria</taxon>
        <taxon>Pseudomonadati</taxon>
        <taxon>Pseudomonadota</taxon>
        <taxon>Alphaproteobacteria</taxon>
        <taxon>Sphingomonadales</taxon>
        <taxon>Zymomonadaceae</taxon>
        <taxon>Zymomonas</taxon>
    </lineage>
</organism>
<dbReference type="InterPro" id="IPR023214">
    <property type="entry name" value="HAD_sf"/>
</dbReference>
<dbReference type="SFLD" id="SFLDF00029">
    <property type="entry name" value="phosphoserine_phosphatase"/>
    <property type="match status" value="1"/>
</dbReference>
<evidence type="ECO:0000256" key="8">
    <source>
        <dbReference type="ARBA" id="ARBA00022801"/>
    </source>
</evidence>
<dbReference type="NCBIfam" id="TIGR00338">
    <property type="entry name" value="serB"/>
    <property type="match status" value="1"/>
</dbReference>
<feature type="active site" description="Nucleophile" evidence="14">
    <location>
        <position position="120"/>
    </location>
</feature>
<keyword evidence="6" id="KW-0028">Amino-acid biosynthesis</keyword>
<dbReference type="GO" id="GO:0000287">
    <property type="term" value="F:magnesium ion binding"/>
    <property type="evidence" value="ECO:0007669"/>
    <property type="project" value="TreeGrafter"/>
</dbReference>
<evidence type="ECO:0000256" key="5">
    <source>
        <dbReference type="ARBA" id="ARBA00015196"/>
    </source>
</evidence>
<evidence type="ECO:0000256" key="3">
    <source>
        <dbReference type="ARBA" id="ARBA00009184"/>
    </source>
</evidence>
<sequence>MPFVFIPIAIANCDLPLAVGPAMRRTGCFLGDSDMLIATLIAAKSLPVDALDQARSLLASKGGKIGDQKWLAPEKAIDLSLEDISLVDARAVFFDSMPGIDVFVQNDEHRRKKTARGSSDMDSTAIADECMDELADYAGFRKESEEITIRAMRGELNFDESLKARTKLLAGLKTSVIQECVRDRIHLTPGIKTLIQTMNANGAHCFLVSGGFLDFAVPVAKEIGFEKPFANTLEVEGDTLTGRVLDPILGPETKKEILQEECQRFGIKLEETITLGDGANDIPMIEAAGLGVAYHAKPRTVSHSDAHISYGDMTAILFAQGYTPDEWVK</sequence>
<evidence type="ECO:0000256" key="13">
    <source>
        <dbReference type="ARBA" id="ARBA00048523"/>
    </source>
</evidence>
<dbReference type="Pfam" id="PF00702">
    <property type="entry name" value="Hydrolase"/>
    <property type="match status" value="1"/>
</dbReference>
<feature type="active site" description="Proton donor" evidence="14">
    <location>
        <position position="122"/>
    </location>
</feature>
<dbReference type="SFLD" id="SFLDS00003">
    <property type="entry name" value="Haloacid_Dehalogenase"/>
    <property type="match status" value="1"/>
</dbReference>
<gene>
    <name evidence="15" type="primary">serB</name>
</gene>
<dbReference type="GO" id="GO:0006564">
    <property type="term" value="P:L-serine biosynthetic process"/>
    <property type="evidence" value="ECO:0007669"/>
    <property type="project" value="UniProtKB-KW"/>
</dbReference>
<evidence type="ECO:0000256" key="11">
    <source>
        <dbReference type="ARBA" id="ARBA00031693"/>
    </source>
</evidence>
<dbReference type="Gene3D" id="3.40.50.1000">
    <property type="entry name" value="HAD superfamily/HAD-like"/>
    <property type="match status" value="1"/>
</dbReference>
<comment type="cofactor">
    <cofactor evidence="1">
        <name>Mg(2+)</name>
        <dbReference type="ChEBI" id="CHEBI:18420"/>
    </cofactor>
</comment>
<keyword evidence="10" id="KW-0718">Serine biosynthesis</keyword>
<evidence type="ECO:0000256" key="2">
    <source>
        <dbReference type="ARBA" id="ARBA00005135"/>
    </source>
</evidence>
<evidence type="ECO:0000256" key="4">
    <source>
        <dbReference type="ARBA" id="ARBA00012640"/>
    </source>
</evidence>
<dbReference type="GO" id="GO:0036424">
    <property type="term" value="F:L-phosphoserine phosphatase activity"/>
    <property type="evidence" value="ECO:0007669"/>
    <property type="project" value="InterPro"/>
</dbReference>
<name>Q9RNY2_ZYMMB</name>
<comment type="pathway">
    <text evidence="2">Amino-acid biosynthesis; L-serine biosynthesis; L-serine from 3-phospho-D-glycerate: step 3/3.</text>
</comment>
<dbReference type="CDD" id="cd07500">
    <property type="entry name" value="HAD_PSP"/>
    <property type="match status" value="1"/>
</dbReference>
<evidence type="ECO:0000256" key="1">
    <source>
        <dbReference type="ARBA" id="ARBA00001946"/>
    </source>
</evidence>
<comment type="catalytic activity">
    <reaction evidence="12">
        <text>O-phospho-L-serine + H2O = L-serine + phosphate</text>
        <dbReference type="Rhea" id="RHEA:21208"/>
        <dbReference type="ChEBI" id="CHEBI:15377"/>
        <dbReference type="ChEBI" id="CHEBI:33384"/>
        <dbReference type="ChEBI" id="CHEBI:43474"/>
        <dbReference type="ChEBI" id="CHEBI:57524"/>
        <dbReference type="EC" id="3.1.3.3"/>
    </reaction>
</comment>
<evidence type="ECO:0000256" key="7">
    <source>
        <dbReference type="ARBA" id="ARBA00022723"/>
    </source>
</evidence>
<comment type="similarity">
    <text evidence="3">Belongs to the HAD-like hydrolase superfamily. SerB family.</text>
</comment>
<dbReference type="InterPro" id="IPR004469">
    <property type="entry name" value="PSP"/>
</dbReference>
<dbReference type="UniPathway" id="UPA00135">
    <property type="reaction ID" value="UER00198"/>
</dbReference>
<evidence type="ECO:0000256" key="10">
    <source>
        <dbReference type="ARBA" id="ARBA00023299"/>
    </source>
</evidence>